<proteinExistence type="predicted"/>
<evidence type="ECO:0000259" key="1">
    <source>
        <dbReference type="Pfam" id="PF05239"/>
    </source>
</evidence>
<sequence length="154" mass="16278">MLFSEARGRAVMELTSAETVGTVAAVTVAPSPARITALRLKTRGRGHDTLDWAHVASFGPDAVAVEEAGHIRDAKDTDRGDATHTDHDPLGKAVFTETGLRRGTVIDVEFDEQSGDVRHLLTDEEQIPGADILGVGGYAVVVGVPRETAHSTPS</sequence>
<organism evidence="2 3">
    <name type="scientific">Streptomyces actuosus</name>
    <dbReference type="NCBI Taxonomy" id="1885"/>
    <lineage>
        <taxon>Bacteria</taxon>
        <taxon>Bacillati</taxon>
        <taxon>Actinomycetota</taxon>
        <taxon>Actinomycetes</taxon>
        <taxon>Kitasatosporales</taxon>
        <taxon>Streptomycetaceae</taxon>
        <taxon>Streptomyces</taxon>
    </lineage>
</organism>
<accession>A0ABS2VI71</accession>
<comment type="caution">
    <text evidence="2">The sequence shown here is derived from an EMBL/GenBank/DDBJ whole genome shotgun (WGS) entry which is preliminary data.</text>
</comment>
<protein>
    <submittedName>
        <fullName evidence="2">PRC-barrel domain-containing protein</fullName>
    </submittedName>
</protein>
<dbReference type="SUPFAM" id="SSF50346">
    <property type="entry name" value="PRC-barrel domain"/>
    <property type="match status" value="1"/>
</dbReference>
<name>A0ABS2VI71_STRAS</name>
<keyword evidence="3" id="KW-1185">Reference proteome</keyword>
<dbReference type="Proteomes" id="UP000788262">
    <property type="component" value="Unassembled WGS sequence"/>
</dbReference>
<gene>
    <name evidence="2" type="ORF">JS756_01405</name>
</gene>
<dbReference type="RefSeq" id="WP_205381014.1">
    <property type="nucleotide sequence ID" value="NZ_JAFFZS010000001.1"/>
</dbReference>
<dbReference type="InterPro" id="IPR027275">
    <property type="entry name" value="PRC-brl_dom"/>
</dbReference>
<dbReference type="Pfam" id="PF05239">
    <property type="entry name" value="PRC"/>
    <property type="match status" value="1"/>
</dbReference>
<dbReference type="EMBL" id="JAFFZS010000001">
    <property type="protein sequence ID" value="MBN0042789.1"/>
    <property type="molecule type" value="Genomic_DNA"/>
</dbReference>
<evidence type="ECO:0000313" key="3">
    <source>
        <dbReference type="Proteomes" id="UP000788262"/>
    </source>
</evidence>
<dbReference type="Gene3D" id="2.30.30.240">
    <property type="entry name" value="PRC-barrel domain"/>
    <property type="match status" value="1"/>
</dbReference>
<dbReference type="InterPro" id="IPR011033">
    <property type="entry name" value="PRC_barrel-like_sf"/>
</dbReference>
<feature type="domain" description="PRC-barrel" evidence="1">
    <location>
        <begin position="85"/>
        <end position="125"/>
    </location>
</feature>
<reference evidence="2 3" key="1">
    <citation type="submission" date="2021-02" db="EMBL/GenBank/DDBJ databases">
        <title>Whole genome sequencing of Streptomyces actuosus VRA1.</title>
        <authorList>
            <person name="Sen G."/>
            <person name="Sen A."/>
        </authorList>
    </citation>
    <scope>NUCLEOTIDE SEQUENCE [LARGE SCALE GENOMIC DNA]</scope>
    <source>
        <strain evidence="2 3">VRA1</strain>
    </source>
</reference>
<evidence type="ECO:0000313" key="2">
    <source>
        <dbReference type="EMBL" id="MBN0042789.1"/>
    </source>
</evidence>